<dbReference type="Proteomes" id="UP000184499">
    <property type="component" value="Unassembled WGS sequence"/>
</dbReference>
<evidence type="ECO:0000313" key="2">
    <source>
        <dbReference type="Proteomes" id="UP000184499"/>
    </source>
</evidence>
<evidence type="ECO:0000313" key="1">
    <source>
        <dbReference type="EMBL" id="OJJ75354.1"/>
    </source>
</evidence>
<proteinExistence type="predicted"/>
<accession>A0A1L9UUE1</accession>
<dbReference type="VEuPathDB" id="FungiDB:ASPBRDRAFT_28293"/>
<name>A0A1L9UUE1_ASPBC</name>
<dbReference type="AlphaFoldDB" id="A0A1L9UUE1"/>
<organism evidence="1 2">
    <name type="scientific">Aspergillus brasiliensis (strain CBS 101740 / IMI 381727 / IBT 21946)</name>
    <dbReference type="NCBI Taxonomy" id="767769"/>
    <lineage>
        <taxon>Eukaryota</taxon>
        <taxon>Fungi</taxon>
        <taxon>Dikarya</taxon>
        <taxon>Ascomycota</taxon>
        <taxon>Pezizomycotina</taxon>
        <taxon>Eurotiomycetes</taxon>
        <taxon>Eurotiomycetidae</taxon>
        <taxon>Eurotiales</taxon>
        <taxon>Aspergillaceae</taxon>
        <taxon>Aspergillus</taxon>
        <taxon>Aspergillus subgen. Circumdati</taxon>
    </lineage>
</organism>
<gene>
    <name evidence="1" type="ORF">ASPBRDRAFT_28293</name>
</gene>
<sequence>MPSISNGFRSISEHPNSTCYKINPIMSFSEWINQLELDSRYSSLGAQLPRHRGMLIACVTSWLLTIANSDDLGDIVLPSGRIVSPQTPANIIRCGTCGLIPEM</sequence>
<protein>
    <submittedName>
        <fullName evidence="1">Uncharacterized protein</fullName>
    </submittedName>
</protein>
<dbReference type="GeneID" id="93574980"/>
<dbReference type="RefSeq" id="XP_067482601.1">
    <property type="nucleotide sequence ID" value="XM_067622492.1"/>
</dbReference>
<keyword evidence="2" id="KW-1185">Reference proteome</keyword>
<reference evidence="2" key="1">
    <citation type="journal article" date="2017" name="Genome Biol.">
        <title>Comparative genomics reveals high biological diversity and specific adaptations in the industrially and medically important fungal genus Aspergillus.</title>
        <authorList>
            <person name="de Vries R.P."/>
            <person name="Riley R."/>
            <person name="Wiebenga A."/>
            <person name="Aguilar-Osorio G."/>
            <person name="Amillis S."/>
            <person name="Uchima C.A."/>
            <person name="Anderluh G."/>
            <person name="Asadollahi M."/>
            <person name="Askin M."/>
            <person name="Barry K."/>
            <person name="Battaglia E."/>
            <person name="Bayram O."/>
            <person name="Benocci T."/>
            <person name="Braus-Stromeyer S.A."/>
            <person name="Caldana C."/>
            <person name="Canovas D."/>
            <person name="Cerqueira G.C."/>
            <person name="Chen F."/>
            <person name="Chen W."/>
            <person name="Choi C."/>
            <person name="Clum A."/>
            <person name="Dos Santos R.A."/>
            <person name="Damasio A.R."/>
            <person name="Diallinas G."/>
            <person name="Emri T."/>
            <person name="Fekete E."/>
            <person name="Flipphi M."/>
            <person name="Freyberg S."/>
            <person name="Gallo A."/>
            <person name="Gournas C."/>
            <person name="Habgood R."/>
            <person name="Hainaut M."/>
            <person name="Harispe M.L."/>
            <person name="Henrissat B."/>
            <person name="Hilden K.S."/>
            <person name="Hope R."/>
            <person name="Hossain A."/>
            <person name="Karabika E."/>
            <person name="Karaffa L."/>
            <person name="Karanyi Z."/>
            <person name="Krasevec N."/>
            <person name="Kuo A."/>
            <person name="Kusch H."/>
            <person name="LaButti K."/>
            <person name="Lagendijk E.L."/>
            <person name="Lapidus A."/>
            <person name="Levasseur A."/>
            <person name="Lindquist E."/>
            <person name="Lipzen A."/>
            <person name="Logrieco A.F."/>
            <person name="MacCabe A."/>
            <person name="Maekelae M.R."/>
            <person name="Malavazi I."/>
            <person name="Melin P."/>
            <person name="Meyer V."/>
            <person name="Mielnichuk N."/>
            <person name="Miskei M."/>
            <person name="Molnar A.P."/>
            <person name="Mule G."/>
            <person name="Ngan C.Y."/>
            <person name="Orejas M."/>
            <person name="Orosz E."/>
            <person name="Ouedraogo J.P."/>
            <person name="Overkamp K.M."/>
            <person name="Park H.-S."/>
            <person name="Perrone G."/>
            <person name="Piumi F."/>
            <person name="Punt P.J."/>
            <person name="Ram A.F."/>
            <person name="Ramon A."/>
            <person name="Rauscher S."/>
            <person name="Record E."/>
            <person name="Riano-Pachon D.M."/>
            <person name="Robert V."/>
            <person name="Roehrig J."/>
            <person name="Ruller R."/>
            <person name="Salamov A."/>
            <person name="Salih N.S."/>
            <person name="Samson R.A."/>
            <person name="Sandor E."/>
            <person name="Sanguinetti M."/>
            <person name="Schuetze T."/>
            <person name="Sepcic K."/>
            <person name="Shelest E."/>
            <person name="Sherlock G."/>
            <person name="Sophianopoulou V."/>
            <person name="Squina F.M."/>
            <person name="Sun H."/>
            <person name="Susca A."/>
            <person name="Todd R.B."/>
            <person name="Tsang A."/>
            <person name="Unkles S.E."/>
            <person name="van de Wiele N."/>
            <person name="van Rossen-Uffink D."/>
            <person name="Oliveira J.V."/>
            <person name="Vesth T.C."/>
            <person name="Visser J."/>
            <person name="Yu J.-H."/>
            <person name="Zhou M."/>
            <person name="Andersen M.R."/>
            <person name="Archer D.B."/>
            <person name="Baker S.E."/>
            <person name="Benoit I."/>
            <person name="Brakhage A.A."/>
            <person name="Braus G.H."/>
            <person name="Fischer R."/>
            <person name="Frisvad J.C."/>
            <person name="Goldman G.H."/>
            <person name="Houbraken J."/>
            <person name="Oakley B."/>
            <person name="Pocsi I."/>
            <person name="Scazzocchio C."/>
            <person name="Seiboth B."/>
            <person name="vanKuyk P.A."/>
            <person name="Wortman J."/>
            <person name="Dyer P.S."/>
            <person name="Grigoriev I.V."/>
        </authorList>
    </citation>
    <scope>NUCLEOTIDE SEQUENCE [LARGE SCALE GENOMIC DNA]</scope>
    <source>
        <strain evidence="2">CBS 101740 / IMI 381727 / IBT 21946</strain>
    </source>
</reference>
<dbReference type="EMBL" id="KV878681">
    <property type="protein sequence ID" value="OJJ75354.1"/>
    <property type="molecule type" value="Genomic_DNA"/>
</dbReference>